<evidence type="ECO:0000313" key="2">
    <source>
        <dbReference type="Proteomes" id="UP000244811"/>
    </source>
</evidence>
<dbReference type="Proteomes" id="UP000244811">
    <property type="component" value="Chromosome 1"/>
</dbReference>
<sequence length="772" mass="88708">MAELHVQIDKNDIEYQIFAYGYCSDRETYEASISPNTIGSIDTIKVTDYRCYIQGLSSYYEKNKTKIIDRFNLSSVSDLSLELIIHISGNKIQLLDTNGDETSLFYTIDEHNSKRDVNVYFNKQDKEPYDIPILFKYGERFFAPKDKNSYFTRWNVIKESENFTESNSIELNNYINGVYNKLTEVVISQTSDYGIPFNGNTFFVSDDKTFSTKRFSLSKNNKGKNYKTVTHKHCSVDSVQHKPRIGNICSFNGCKFDNEHITVVKNDNIDEVVVLFHKDDSSCKYPKLVLLNKYSKTYGSTTYGYYNINKTPDNCKGYEFKNIPKGCGFDDILGDYDTIDCSDGAELRQLISSIPQKPADLNKQYPDDCKCSGTAVEVQTPDHGSDGSNGEVVEEKEVIDEGTDSEFSKKPVSLSHKITFKQRTKPKDAKQYVNREVKTKLNYTKIKYTSSTFGRNSSESGPWNLYADTFFRLGTKTKNCGSSRQPRNSRCEFYKFKVSDHIIESFYEKEFYSIDVFFHTQPHLALLIQFGNGTIKHIIRTSRNDDKGWKILDKPLDYKNDGQLLKSLNQIEFNLDTFLLLIDKESTYTTTEIQKAIQKTYPTLGVSPYQSTSISVSPKDLFESKYKQCVHTIYNVGVTDSRSSYPLRLFMSDGSEVELYDSSAKRKEKLEYTSGLRQNTVDVYLVKSSTKLIPVLISYNGKVYQQKTDDKKTAKTNICSHKTQVYLQTTKVHSQDLRIACSYIMSNHNQLPSMVLQVKQNLHMPPLHRHRQ</sequence>
<organism evidence="1 2">
    <name type="scientific">Theileria orientalis</name>
    <dbReference type="NCBI Taxonomy" id="68886"/>
    <lineage>
        <taxon>Eukaryota</taxon>
        <taxon>Sar</taxon>
        <taxon>Alveolata</taxon>
        <taxon>Apicomplexa</taxon>
        <taxon>Aconoidasida</taxon>
        <taxon>Piroplasmida</taxon>
        <taxon>Theileriidae</taxon>
        <taxon>Theileria</taxon>
    </lineage>
</organism>
<name>A0A976MBI1_THEOR</name>
<gene>
    <name evidence="1" type="ORF">MACK_000422</name>
</gene>
<dbReference type="EMBL" id="CP056069">
    <property type="protein sequence ID" value="UKK00350.2"/>
    <property type="molecule type" value="Genomic_DNA"/>
</dbReference>
<dbReference type="AlphaFoldDB" id="A0A976MBI1"/>
<accession>A0A976MBI1</accession>
<protein>
    <submittedName>
        <fullName evidence="1">Uncharacterized protein</fullName>
    </submittedName>
</protein>
<proteinExistence type="predicted"/>
<reference evidence="1" key="1">
    <citation type="submission" date="2022-07" db="EMBL/GenBank/DDBJ databases">
        <title>Evaluation of T. orientalis genome assembly methods using nanopore sequencing and analysis of variation between genomes.</title>
        <authorList>
            <person name="Yam J."/>
            <person name="Micallef M.L."/>
            <person name="Liu M."/>
            <person name="Djordjevic S.P."/>
            <person name="Bogema D.R."/>
            <person name="Jenkins C."/>
        </authorList>
    </citation>
    <scope>NUCLEOTIDE SEQUENCE</scope>
    <source>
        <strain evidence="1">Goon Nure</strain>
    </source>
</reference>
<evidence type="ECO:0000313" key="1">
    <source>
        <dbReference type="EMBL" id="UKK00350.2"/>
    </source>
</evidence>